<dbReference type="InParanoid" id="A9V9L2"/>
<dbReference type="KEGG" id="mbr:MONBRDRAFT_11549"/>
<evidence type="ECO:0000313" key="3">
    <source>
        <dbReference type="Proteomes" id="UP000001357"/>
    </source>
</evidence>
<sequence>MEQDQRSKRSKLAQRQEVPDYVKRGLQMLIGIMATDLLLNVLRLLLIEDDIAISAIAGVHIAAGLISLSIIIILVIDTVPWRSGRQWQAIRLVLPGLSSSLAQAASATSVLIMGQ</sequence>
<gene>
    <name evidence="2" type="ORF">MONBRDRAFT_11549</name>
</gene>
<protein>
    <submittedName>
        <fullName evidence="2">Uncharacterized protein</fullName>
    </submittedName>
</protein>
<keyword evidence="1" id="KW-1133">Transmembrane helix</keyword>
<feature type="transmembrane region" description="Helical" evidence="1">
    <location>
        <begin position="21"/>
        <end position="45"/>
    </location>
</feature>
<reference evidence="2 3" key="1">
    <citation type="journal article" date="2008" name="Nature">
        <title>The genome of the choanoflagellate Monosiga brevicollis and the origin of metazoans.</title>
        <authorList>
            <consortium name="JGI Sequencing"/>
            <person name="King N."/>
            <person name="Westbrook M.J."/>
            <person name="Young S.L."/>
            <person name="Kuo A."/>
            <person name="Abedin M."/>
            <person name="Chapman J."/>
            <person name="Fairclough S."/>
            <person name="Hellsten U."/>
            <person name="Isogai Y."/>
            <person name="Letunic I."/>
            <person name="Marr M."/>
            <person name="Pincus D."/>
            <person name="Putnam N."/>
            <person name="Rokas A."/>
            <person name="Wright K.J."/>
            <person name="Zuzow R."/>
            <person name="Dirks W."/>
            <person name="Good M."/>
            <person name="Goodstein D."/>
            <person name="Lemons D."/>
            <person name="Li W."/>
            <person name="Lyons J.B."/>
            <person name="Morris A."/>
            <person name="Nichols S."/>
            <person name="Richter D.J."/>
            <person name="Salamov A."/>
            <person name="Bork P."/>
            <person name="Lim W.A."/>
            <person name="Manning G."/>
            <person name="Miller W.T."/>
            <person name="McGinnis W."/>
            <person name="Shapiro H."/>
            <person name="Tjian R."/>
            <person name="Grigoriev I.V."/>
            <person name="Rokhsar D."/>
        </authorList>
    </citation>
    <scope>NUCLEOTIDE SEQUENCE [LARGE SCALE GENOMIC DNA]</scope>
    <source>
        <strain evidence="3">MX1 / ATCC 50154</strain>
    </source>
</reference>
<dbReference type="RefSeq" id="XP_001749402.1">
    <property type="nucleotide sequence ID" value="XM_001749350.1"/>
</dbReference>
<proteinExistence type="predicted"/>
<organism evidence="2 3">
    <name type="scientific">Monosiga brevicollis</name>
    <name type="common">Choanoflagellate</name>
    <dbReference type="NCBI Taxonomy" id="81824"/>
    <lineage>
        <taxon>Eukaryota</taxon>
        <taxon>Choanoflagellata</taxon>
        <taxon>Craspedida</taxon>
        <taxon>Salpingoecidae</taxon>
        <taxon>Monosiga</taxon>
    </lineage>
</organism>
<keyword evidence="1" id="KW-0472">Membrane</keyword>
<evidence type="ECO:0000256" key="1">
    <source>
        <dbReference type="SAM" id="Phobius"/>
    </source>
</evidence>
<feature type="non-terminal residue" evidence="2">
    <location>
        <position position="115"/>
    </location>
</feature>
<name>A9V9L2_MONBE</name>
<keyword evidence="3" id="KW-1185">Reference proteome</keyword>
<accession>A9V9L2</accession>
<evidence type="ECO:0000313" key="2">
    <source>
        <dbReference type="EMBL" id="EDQ85687.1"/>
    </source>
</evidence>
<feature type="transmembrane region" description="Helical" evidence="1">
    <location>
        <begin position="51"/>
        <end position="76"/>
    </location>
</feature>
<dbReference type="Proteomes" id="UP000001357">
    <property type="component" value="Unassembled WGS sequence"/>
</dbReference>
<dbReference type="AlphaFoldDB" id="A9V9L2"/>
<dbReference type="EMBL" id="CH991571">
    <property type="protein sequence ID" value="EDQ85687.1"/>
    <property type="molecule type" value="Genomic_DNA"/>
</dbReference>
<keyword evidence="1" id="KW-0812">Transmembrane</keyword>
<dbReference type="GeneID" id="5894709"/>